<accession>A0A1M6EUN4</accession>
<dbReference type="InterPro" id="IPR002508">
    <property type="entry name" value="MurNAc-LAA_cat"/>
</dbReference>
<dbReference type="SUPFAM" id="SSF53187">
    <property type="entry name" value="Zn-dependent exopeptidases"/>
    <property type="match status" value="1"/>
</dbReference>
<feature type="domain" description="MurNAc-LAA" evidence="2">
    <location>
        <begin position="62"/>
        <end position="168"/>
    </location>
</feature>
<proteinExistence type="predicted"/>
<dbReference type="GO" id="GO:0008745">
    <property type="term" value="F:N-acetylmuramoyl-L-alanine amidase activity"/>
    <property type="evidence" value="ECO:0007669"/>
    <property type="project" value="InterPro"/>
</dbReference>
<dbReference type="OrthoDB" id="5344211at2"/>
<dbReference type="Proteomes" id="UP000184080">
    <property type="component" value="Unassembled WGS sequence"/>
</dbReference>
<dbReference type="InterPro" id="IPR002477">
    <property type="entry name" value="Peptidoglycan-bd-like"/>
</dbReference>
<gene>
    <name evidence="3" type="ORF">SAMN05444401_1699</name>
</gene>
<dbReference type="AlphaFoldDB" id="A0A1M6EUN4"/>
<evidence type="ECO:0000313" key="4">
    <source>
        <dbReference type="Proteomes" id="UP000184080"/>
    </source>
</evidence>
<dbReference type="Gene3D" id="1.10.101.10">
    <property type="entry name" value="PGBD-like superfamily/PGBD"/>
    <property type="match status" value="1"/>
</dbReference>
<organism evidence="3 4">
    <name type="scientific">Clostridium amylolyticum</name>
    <dbReference type="NCBI Taxonomy" id="1121298"/>
    <lineage>
        <taxon>Bacteria</taxon>
        <taxon>Bacillati</taxon>
        <taxon>Bacillota</taxon>
        <taxon>Clostridia</taxon>
        <taxon>Eubacteriales</taxon>
        <taxon>Clostridiaceae</taxon>
        <taxon>Clostridium</taxon>
    </lineage>
</organism>
<dbReference type="RefSeq" id="WP_073005500.1">
    <property type="nucleotide sequence ID" value="NZ_FQZO01000002.1"/>
</dbReference>
<dbReference type="PANTHER" id="PTHR30404:SF0">
    <property type="entry name" value="N-ACETYLMURAMOYL-L-ALANINE AMIDASE AMIC"/>
    <property type="match status" value="1"/>
</dbReference>
<dbReference type="InterPro" id="IPR050695">
    <property type="entry name" value="N-acetylmuramoyl_amidase_3"/>
</dbReference>
<keyword evidence="1" id="KW-0378">Hydrolase</keyword>
<name>A0A1M6EUN4_9CLOT</name>
<sequence>MVKICVDAGHGGKDPGACGNGRQEKDYTLKLALGLGSQLQQHGINVIYTRTDDRFLELYERADISNNNSCDYFISQHVNSGGGYGLETFAYLTSNKGKEFAKAIQNSMVANRVATRDRGVKTANFAVLRKTKCPAILIENHFIDNAADMEFLDANLKKIIELQAKAILDFIGISSSIRVHESQSTPVPQPKLYCDFASLQREFVNQDFGNISVDNIPGPRTVAAAPTVRQGARGNITKWIQERLIYLGYNVAYGADGIFGEGTRQAVMEFQRNNGLVTDGIVGKNTWRKLLGL</sequence>
<dbReference type="SMART" id="SM00646">
    <property type="entry name" value="Ami_3"/>
    <property type="match status" value="1"/>
</dbReference>
<dbReference type="STRING" id="1121298.SAMN05444401_1699"/>
<dbReference type="InterPro" id="IPR036366">
    <property type="entry name" value="PGBDSf"/>
</dbReference>
<evidence type="ECO:0000313" key="3">
    <source>
        <dbReference type="EMBL" id="SHI89123.1"/>
    </source>
</evidence>
<dbReference type="GO" id="GO:0030288">
    <property type="term" value="C:outer membrane-bounded periplasmic space"/>
    <property type="evidence" value="ECO:0007669"/>
    <property type="project" value="TreeGrafter"/>
</dbReference>
<dbReference type="Gene3D" id="3.40.630.40">
    <property type="entry name" value="Zn-dependent exopeptidases"/>
    <property type="match status" value="1"/>
</dbReference>
<evidence type="ECO:0000259" key="2">
    <source>
        <dbReference type="SMART" id="SM00646"/>
    </source>
</evidence>
<reference evidence="3 4" key="1">
    <citation type="submission" date="2016-11" db="EMBL/GenBank/DDBJ databases">
        <authorList>
            <person name="Jaros S."/>
            <person name="Januszkiewicz K."/>
            <person name="Wedrychowicz H."/>
        </authorList>
    </citation>
    <scope>NUCLEOTIDE SEQUENCE [LARGE SCALE GENOMIC DNA]</scope>
    <source>
        <strain evidence="3 4">DSM 21864</strain>
    </source>
</reference>
<dbReference type="GO" id="GO:0009253">
    <property type="term" value="P:peptidoglycan catabolic process"/>
    <property type="evidence" value="ECO:0007669"/>
    <property type="project" value="InterPro"/>
</dbReference>
<evidence type="ECO:0000256" key="1">
    <source>
        <dbReference type="ARBA" id="ARBA00022801"/>
    </source>
</evidence>
<dbReference type="Pfam" id="PF01520">
    <property type="entry name" value="Amidase_3"/>
    <property type="match status" value="1"/>
</dbReference>
<dbReference type="PANTHER" id="PTHR30404">
    <property type="entry name" value="N-ACETYLMURAMOYL-L-ALANINE AMIDASE"/>
    <property type="match status" value="1"/>
</dbReference>
<dbReference type="InterPro" id="IPR036365">
    <property type="entry name" value="PGBD-like_sf"/>
</dbReference>
<dbReference type="CDD" id="cd02696">
    <property type="entry name" value="MurNAc-LAA"/>
    <property type="match status" value="1"/>
</dbReference>
<keyword evidence="4" id="KW-1185">Reference proteome</keyword>
<dbReference type="EMBL" id="FQZO01000002">
    <property type="protein sequence ID" value="SHI89123.1"/>
    <property type="molecule type" value="Genomic_DNA"/>
</dbReference>
<dbReference type="Pfam" id="PF01471">
    <property type="entry name" value="PG_binding_1"/>
    <property type="match status" value="1"/>
</dbReference>
<protein>
    <submittedName>
        <fullName evidence="3">N-acetylmuramoyl-L-alanine amidase</fullName>
    </submittedName>
</protein>
<dbReference type="SUPFAM" id="SSF47090">
    <property type="entry name" value="PGBD-like"/>
    <property type="match status" value="1"/>
</dbReference>